<evidence type="ECO:0000313" key="1">
    <source>
        <dbReference type="EMBL" id="GAI89812.1"/>
    </source>
</evidence>
<gene>
    <name evidence="1" type="ORF">S12H4_34279</name>
</gene>
<accession>X1S9V6</accession>
<name>X1S9V6_9ZZZZ</name>
<organism evidence="1">
    <name type="scientific">marine sediment metagenome</name>
    <dbReference type="NCBI Taxonomy" id="412755"/>
    <lineage>
        <taxon>unclassified sequences</taxon>
        <taxon>metagenomes</taxon>
        <taxon>ecological metagenomes</taxon>
    </lineage>
</organism>
<comment type="caution">
    <text evidence="1">The sequence shown here is derived from an EMBL/GenBank/DDBJ whole genome shotgun (WGS) entry which is preliminary data.</text>
</comment>
<dbReference type="EMBL" id="BARW01020270">
    <property type="protein sequence ID" value="GAI89812.1"/>
    <property type="molecule type" value="Genomic_DNA"/>
</dbReference>
<sequence length="36" mass="3952">SIIHYQAGKDYSILAWLKPSPQVIFISAALLGKHKG</sequence>
<reference evidence="1" key="1">
    <citation type="journal article" date="2014" name="Front. Microbiol.">
        <title>High frequency of phylogenetically diverse reductive dehalogenase-homologous genes in deep subseafloor sedimentary metagenomes.</title>
        <authorList>
            <person name="Kawai M."/>
            <person name="Futagami T."/>
            <person name="Toyoda A."/>
            <person name="Takaki Y."/>
            <person name="Nishi S."/>
            <person name="Hori S."/>
            <person name="Arai W."/>
            <person name="Tsubouchi T."/>
            <person name="Morono Y."/>
            <person name="Uchiyama I."/>
            <person name="Ito T."/>
            <person name="Fujiyama A."/>
            <person name="Inagaki F."/>
            <person name="Takami H."/>
        </authorList>
    </citation>
    <scope>NUCLEOTIDE SEQUENCE</scope>
    <source>
        <strain evidence="1">Expedition CK06-06</strain>
    </source>
</reference>
<dbReference type="AlphaFoldDB" id="X1S9V6"/>
<protein>
    <submittedName>
        <fullName evidence="1">Uncharacterized protein</fullName>
    </submittedName>
</protein>
<proteinExistence type="predicted"/>
<feature type="non-terminal residue" evidence="1">
    <location>
        <position position="1"/>
    </location>
</feature>